<protein>
    <recommendedName>
        <fullName evidence="1">LYC1 C-terminal domain-containing protein</fullName>
    </recommendedName>
</protein>
<dbReference type="Gene3D" id="3.40.630.30">
    <property type="match status" value="1"/>
</dbReference>
<dbReference type="InterPro" id="IPR053013">
    <property type="entry name" value="LAT"/>
</dbReference>
<evidence type="ECO:0000259" key="1">
    <source>
        <dbReference type="Pfam" id="PF22998"/>
    </source>
</evidence>
<evidence type="ECO:0000313" key="2">
    <source>
        <dbReference type="EMBL" id="KAF2764973.1"/>
    </source>
</evidence>
<reference evidence="2" key="1">
    <citation type="journal article" date="2020" name="Stud. Mycol.">
        <title>101 Dothideomycetes genomes: a test case for predicting lifestyles and emergence of pathogens.</title>
        <authorList>
            <person name="Haridas S."/>
            <person name="Albert R."/>
            <person name="Binder M."/>
            <person name="Bloem J."/>
            <person name="Labutti K."/>
            <person name="Salamov A."/>
            <person name="Andreopoulos B."/>
            <person name="Baker S."/>
            <person name="Barry K."/>
            <person name="Bills G."/>
            <person name="Bluhm B."/>
            <person name="Cannon C."/>
            <person name="Castanera R."/>
            <person name="Culley D."/>
            <person name="Daum C."/>
            <person name="Ezra D."/>
            <person name="Gonzalez J."/>
            <person name="Henrissat B."/>
            <person name="Kuo A."/>
            <person name="Liang C."/>
            <person name="Lipzen A."/>
            <person name="Lutzoni F."/>
            <person name="Magnuson J."/>
            <person name="Mondo S."/>
            <person name="Nolan M."/>
            <person name="Ohm R."/>
            <person name="Pangilinan J."/>
            <person name="Park H.-J."/>
            <person name="Ramirez L."/>
            <person name="Alfaro M."/>
            <person name="Sun H."/>
            <person name="Tritt A."/>
            <person name="Yoshinaga Y."/>
            <person name="Zwiers L.-H."/>
            <person name="Turgeon B."/>
            <person name="Goodwin S."/>
            <person name="Spatafora J."/>
            <person name="Crous P."/>
            <person name="Grigoriev I."/>
        </authorList>
    </citation>
    <scope>NUCLEOTIDE SEQUENCE</scope>
    <source>
        <strain evidence="2">CBS 116005</strain>
    </source>
</reference>
<dbReference type="Pfam" id="PF22998">
    <property type="entry name" value="GNAT_LYC1-like"/>
    <property type="match status" value="1"/>
</dbReference>
<accession>A0A6G1KWC1</accession>
<dbReference type="AlphaFoldDB" id="A0A6G1KWC1"/>
<sequence length="398" mass="43919">MAGSELPHKDSPEISLVPGRPEEIAAQTIANSEEWRGALSLEAYLRREEVLLAQDLTRDGGLTAWMLVYQPAQGGQRQVLCGCESIKKKALMAKGGKVEDVITHGIASVFCPPRYRGRGYAGRMMQELGPRLKTWGAEEGKQVPFSVLFSDIGKEFYAARGWQPFPSSHIALPAGASLHESTLPSVTALRADGQDLAELCAIDERLIRRRLAKSDGTGRLTVALIPDKVTMEWHHARQDFVAAEFHGGERPGFLDRGNGAMVEYEVGKRSWIIWQRVWTNPQDDSPNTLHIMRLVVEDENFSDFAAANEGDALKLKSLSLIKGIAALLARAQAVANDSHMKQIDIWNPSSTILAAAKLIDGKATVVHREKESIASLMWYGEGSGREADWICNEKYGWC</sequence>
<dbReference type="OrthoDB" id="2020070at2759"/>
<dbReference type="EMBL" id="ML995904">
    <property type="protein sequence ID" value="KAF2764973.1"/>
    <property type="molecule type" value="Genomic_DNA"/>
</dbReference>
<dbReference type="InterPro" id="IPR055100">
    <property type="entry name" value="GNAT_LYC1-like"/>
</dbReference>
<gene>
    <name evidence="2" type="ORF">EJ03DRAFT_320245</name>
</gene>
<dbReference type="PANTHER" id="PTHR34815:SF4">
    <property type="entry name" value="N-ACETYLTRANSFERASE DOMAIN-CONTAINING PROTEIN"/>
    <property type="match status" value="1"/>
</dbReference>
<feature type="domain" description="LYC1 C-terminal" evidence="1">
    <location>
        <begin position="169"/>
        <end position="398"/>
    </location>
</feature>
<dbReference type="InterPro" id="IPR016181">
    <property type="entry name" value="Acyl_CoA_acyltransferase"/>
</dbReference>
<dbReference type="SUPFAM" id="SSF55729">
    <property type="entry name" value="Acyl-CoA N-acyltransferases (Nat)"/>
    <property type="match status" value="1"/>
</dbReference>
<name>A0A6G1KWC1_9PEZI</name>
<dbReference type="Proteomes" id="UP000799436">
    <property type="component" value="Unassembled WGS sequence"/>
</dbReference>
<organism evidence="2 3">
    <name type="scientific">Teratosphaeria nubilosa</name>
    <dbReference type="NCBI Taxonomy" id="161662"/>
    <lineage>
        <taxon>Eukaryota</taxon>
        <taxon>Fungi</taxon>
        <taxon>Dikarya</taxon>
        <taxon>Ascomycota</taxon>
        <taxon>Pezizomycotina</taxon>
        <taxon>Dothideomycetes</taxon>
        <taxon>Dothideomycetidae</taxon>
        <taxon>Mycosphaerellales</taxon>
        <taxon>Teratosphaeriaceae</taxon>
        <taxon>Teratosphaeria</taxon>
    </lineage>
</organism>
<proteinExistence type="predicted"/>
<evidence type="ECO:0000313" key="3">
    <source>
        <dbReference type="Proteomes" id="UP000799436"/>
    </source>
</evidence>
<dbReference type="PANTHER" id="PTHR34815">
    <property type="entry name" value="LYSINE ACETYLTRANSFERASE"/>
    <property type="match status" value="1"/>
</dbReference>
<keyword evidence="3" id="KW-1185">Reference proteome</keyword>